<evidence type="ECO:0000313" key="3">
    <source>
        <dbReference type="EMBL" id="KAK3794478.1"/>
    </source>
</evidence>
<dbReference type="EMBL" id="JAWDGP010001105">
    <property type="protein sequence ID" value="KAK3794478.1"/>
    <property type="molecule type" value="Genomic_DNA"/>
</dbReference>
<dbReference type="Gene3D" id="2.60.200.40">
    <property type="match status" value="1"/>
</dbReference>
<protein>
    <recommendedName>
        <fullName evidence="2">DAGKc domain-containing protein</fullName>
    </recommendedName>
</protein>
<accession>A0AAE1AV44</accession>
<dbReference type="Proteomes" id="UP001283361">
    <property type="component" value="Unassembled WGS sequence"/>
</dbReference>
<reference evidence="3" key="1">
    <citation type="journal article" date="2023" name="G3 (Bethesda)">
        <title>A reference genome for the long-term kleptoplast-retaining sea slug Elysia crispata morphotype clarki.</title>
        <authorList>
            <person name="Eastman K.E."/>
            <person name="Pendleton A.L."/>
            <person name="Shaikh M.A."/>
            <person name="Suttiyut T."/>
            <person name="Ogas R."/>
            <person name="Tomko P."/>
            <person name="Gavelis G."/>
            <person name="Widhalm J.R."/>
            <person name="Wisecaver J.H."/>
        </authorList>
    </citation>
    <scope>NUCLEOTIDE SEQUENCE</scope>
    <source>
        <strain evidence="3">ECLA1</strain>
    </source>
</reference>
<dbReference type="InterPro" id="IPR001206">
    <property type="entry name" value="Diacylglycerol_kinase_cat_dom"/>
</dbReference>
<dbReference type="PANTHER" id="PTHR12358:SF111">
    <property type="entry name" value="CERAMIDE KINASE, ISOFORM A"/>
    <property type="match status" value="1"/>
</dbReference>
<gene>
    <name evidence="3" type="ORF">RRG08_003631</name>
</gene>
<dbReference type="SUPFAM" id="SSF111331">
    <property type="entry name" value="NAD kinase/diacylglycerol kinase-like"/>
    <property type="match status" value="1"/>
</dbReference>
<dbReference type="Gene3D" id="3.40.50.10330">
    <property type="entry name" value="Probable inorganic polyphosphate/atp-NAD kinase, domain 1"/>
    <property type="match status" value="1"/>
</dbReference>
<evidence type="ECO:0000256" key="1">
    <source>
        <dbReference type="SAM" id="MobiDB-lite"/>
    </source>
</evidence>
<dbReference type="PROSITE" id="PS50146">
    <property type="entry name" value="DAGK"/>
    <property type="match status" value="1"/>
</dbReference>
<dbReference type="GO" id="GO:0001729">
    <property type="term" value="F:ceramide kinase activity"/>
    <property type="evidence" value="ECO:0007669"/>
    <property type="project" value="TreeGrafter"/>
</dbReference>
<dbReference type="PANTHER" id="PTHR12358">
    <property type="entry name" value="SPHINGOSINE KINASE"/>
    <property type="match status" value="1"/>
</dbReference>
<feature type="domain" description="DAGKc" evidence="2">
    <location>
        <begin position="1"/>
        <end position="133"/>
    </location>
</feature>
<dbReference type="InterPro" id="IPR016064">
    <property type="entry name" value="NAD/diacylglycerol_kinase_sf"/>
</dbReference>
<organism evidence="3 4">
    <name type="scientific">Elysia crispata</name>
    <name type="common">lettuce slug</name>
    <dbReference type="NCBI Taxonomy" id="231223"/>
    <lineage>
        <taxon>Eukaryota</taxon>
        <taxon>Metazoa</taxon>
        <taxon>Spiralia</taxon>
        <taxon>Lophotrochozoa</taxon>
        <taxon>Mollusca</taxon>
        <taxon>Gastropoda</taxon>
        <taxon>Heterobranchia</taxon>
        <taxon>Euthyneura</taxon>
        <taxon>Panpulmonata</taxon>
        <taxon>Sacoglossa</taxon>
        <taxon>Placobranchoidea</taxon>
        <taxon>Plakobranchidae</taxon>
        <taxon>Elysia</taxon>
    </lineage>
</organism>
<evidence type="ECO:0000313" key="4">
    <source>
        <dbReference type="Proteomes" id="UP001283361"/>
    </source>
</evidence>
<dbReference type="InterPro" id="IPR050187">
    <property type="entry name" value="Lipid_Phosphate_FormReg"/>
</dbReference>
<dbReference type="GO" id="GO:0006672">
    <property type="term" value="P:ceramide metabolic process"/>
    <property type="evidence" value="ECO:0007669"/>
    <property type="project" value="TreeGrafter"/>
</dbReference>
<dbReference type="InterPro" id="IPR017438">
    <property type="entry name" value="ATP-NAD_kinase_N"/>
</dbReference>
<feature type="compositionally biased region" description="Basic and acidic residues" evidence="1">
    <location>
        <begin position="362"/>
        <end position="371"/>
    </location>
</feature>
<keyword evidence="4" id="KW-1185">Reference proteome</keyword>
<dbReference type="AlphaFoldDB" id="A0AAE1AV44"/>
<dbReference type="GO" id="GO:0016020">
    <property type="term" value="C:membrane"/>
    <property type="evidence" value="ECO:0007669"/>
    <property type="project" value="GOC"/>
</dbReference>
<evidence type="ECO:0000259" key="2">
    <source>
        <dbReference type="PROSITE" id="PS50146"/>
    </source>
</evidence>
<proteinExistence type="predicted"/>
<name>A0AAE1AV44_9GAST</name>
<dbReference type="Pfam" id="PF00781">
    <property type="entry name" value="DAGK_cat"/>
    <property type="match status" value="1"/>
</dbReference>
<sequence>MSSQDSTVISSVPASLDSVHYRSTTERKREAVDIAENLELTEYDGLVLLGGDGLYNEVLEGLTRRMQRRSQTDINDPNARFSPVNIPVGIIPTGTGNAVSRWANGVTDMYTAVLNVIRGQQQRAQASRVYSNGVFMCMSGVNVAYGMMSDMIKRSEELRWMKTKRYPYAMLGMLLGRKRKFNCRVQYKSSLDHLNGEGDGRLKDVEVAYPSSLSHDGGPWHDYNHEGHRFRCLMSLSCDQVESEEDRAIQTLTGNSCPLIIDHGCFAPKLLKYLLNYISPVKSENTSPKLHVLKNVSAYRVALVENDEVRPGRCCSSPNKDRQLERLSSVDGEVIALGKPMLEVRVCGSFIPLYGSLDQKQDSSVTHHDDGVNNIAFDNANDEIRHSNTE</sequence>
<feature type="region of interest" description="Disordered" evidence="1">
    <location>
        <begin position="362"/>
        <end position="390"/>
    </location>
</feature>
<comment type="caution">
    <text evidence="3">The sequence shown here is derived from an EMBL/GenBank/DDBJ whole genome shotgun (WGS) entry which is preliminary data.</text>
</comment>